<dbReference type="GO" id="GO:0016987">
    <property type="term" value="F:sigma factor activity"/>
    <property type="evidence" value="ECO:0007669"/>
    <property type="project" value="UniProtKB-KW"/>
</dbReference>
<dbReference type="EMBL" id="CABL01000011">
    <property type="protein sequence ID" value="CBH75506.1"/>
    <property type="molecule type" value="Genomic_DNA"/>
</dbReference>
<protein>
    <submittedName>
        <fullName evidence="8">RNA polymerase sigma-37 factor (Sigma(B))</fullName>
    </submittedName>
</protein>
<dbReference type="InterPro" id="IPR007630">
    <property type="entry name" value="RNA_pol_sigma70_r4"/>
</dbReference>
<evidence type="ECO:0000259" key="5">
    <source>
        <dbReference type="Pfam" id="PF04539"/>
    </source>
</evidence>
<gene>
    <name evidence="8" type="primary">sigB</name>
    <name evidence="8" type="ORF">CARN1_2576</name>
</gene>
<dbReference type="GO" id="GO:0006352">
    <property type="term" value="P:DNA-templated transcription initiation"/>
    <property type="evidence" value="ECO:0007669"/>
    <property type="project" value="InterPro"/>
</dbReference>
<feature type="domain" description="RNA polymerase sigma-70 region 2" evidence="6">
    <location>
        <begin position="37"/>
        <end position="106"/>
    </location>
</feature>
<evidence type="ECO:0000256" key="3">
    <source>
        <dbReference type="ARBA" id="ARBA00023125"/>
    </source>
</evidence>
<keyword evidence="3" id="KW-0238">DNA-binding</keyword>
<dbReference type="AlphaFoldDB" id="E6PGB8"/>
<name>E6PGB8_9ZZZZ</name>
<dbReference type="NCBIfam" id="TIGR02937">
    <property type="entry name" value="sigma70-ECF"/>
    <property type="match status" value="1"/>
</dbReference>
<dbReference type="InterPro" id="IPR014322">
    <property type="entry name" value="RNA_pol_sigma-B/F/G"/>
</dbReference>
<evidence type="ECO:0000259" key="7">
    <source>
        <dbReference type="Pfam" id="PF04545"/>
    </source>
</evidence>
<dbReference type="Gene3D" id="1.20.120.1810">
    <property type="match status" value="1"/>
</dbReference>
<dbReference type="InterPro" id="IPR014284">
    <property type="entry name" value="RNA_pol_sigma-70_dom"/>
</dbReference>
<feature type="domain" description="RNA polymerase sigma-70 region 3" evidence="5">
    <location>
        <begin position="122"/>
        <end position="174"/>
    </location>
</feature>
<dbReference type="InterPro" id="IPR013324">
    <property type="entry name" value="RNA_pol_sigma_r3/r4-like"/>
</dbReference>
<comment type="caution">
    <text evidence="8">The sequence shown here is derived from an EMBL/GenBank/DDBJ whole genome shotgun (WGS) entry which is preliminary data.</text>
</comment>
<keyword evidence="2" id="KW-0731">Sigma factor</keyword>
<evidence type="ECO:0000256" key="1">
    <source>
        <dbReference type="ARBA" id="ARBA00023015"/>
    </source>
</evidence>
<dbReference type="Pfam" id="PF04539">
    <property type="entry name" value="Sigma70_r3"/>
    <property type="match status" value="1"/>
</dbReference>
<dbReference type="InterPro" id="IPR000943">
    <property type="entry name" value="RNA_pol_sigma70"/>
</dbReference>
<proteinExistence type="predicted"/>
<dbReference type="PRINTS" id="PR00046">
    <property type="entry name" value="SIGMA70FCT"/>
</dbReference>
<keyword evidence="4" id="KW-0804">Transcription</keyword>
<reference evidence="8" key="1">
    <citation type="submission" date="2009-10" db="EMBL/GenBank/DDBJ databases">
        <title>Diversity of trophic interactions inside an arsenic-rich microbial ecosystem.</title>
        <authorList>
            <person name="Bertin P.N."/>
            <person name="Heinrich-Salmeron A."/>
            <person name="Pelletier E."/>
            <person name="Goulhen-Chollet F."/>
            <person name="Arsene-Ploetze F."/>
            <person name="Gallien S."/>
            <person name="Calteau A."/>
            <person name="Vallenet D."/>
            <person name="Casiot C."/>
            <person name="Chane-Woon-Ming B."/>
            <person name="Giloteaux L."/>
            <person name="Barakat M."/>
            <person name="Bonnefoy V."/>
            <person name="Bruneel O."/>
            <person name="Chandler M."/>
            <person name="Cleiss J."/>
            <person name="Duran R."/>
            <person name="Elbaz-Poulichet F."/>
            <person name="Fonknechten N."/>
            <person name="Lauga B."/>
            <person name="Mornico D."/>
            <person name="Ortet P."/>
            <person name="Schaeffer C."/>
            <person name="Siguier P."/>
            <person name="Alexander Thil Smith A."/>
            <person name="Van Dorsselaer A."/>
            <person name="Weissenbach J."/>
            <person name="Medigue C."/>
            <person name="Le Paslier D."/>
        </authorList>
    </citation>
    <scope>NUCLEOTIDE SEQUENCE</scope>
</reference>
<dbReference type="Gene3D" id="1.20.140.160">
    <property type="match status" value="1"/>
</dbReference>
<feature type="domain" description="RNA polymerase sigma-70 region 4" evidence="7">
    <location>
        <begin position="203"/>
        <end position="251"/>
    </location>
</feature>
<sequence>MSDEESAEALLARFLALKQAGDAEEIARERWALRTQLVERHLGLVRYLAKRFTDRGEPYDDLLQIATLGLINAIDRYQPEFGAQFATFATPTILGELKRYFRDKRWAVHVPRRLKDLALSIGGATDRLTADLGRTPTPAEIAQQLGVELEAILEAMEAGGALSPLSLDAGFESEEGTRRLAPSIGVPDGDLELVPERAEIAGALERLPGRERIVVRLRFFEGQTQREVGERLGTSQMQISRIEQRALARLRTLLAPPS</sequence>
<dbReference type="SUPFAM" id="SSF88946">
    <property type="entry name" value="Sigma2 domain of RNA polymerase sigma factors"/>
    <property type="match status" value="1"/>
</dbReference>
<dbReference type="CDD" id="cd06171">
    <property type="entry name" value="Sigma70_r4"/>
    <property type="match status" value="1"/>
</dbReference>
<dbReference type="InterPro" id="IPR013325">
    <property type="entry name" value="RNA_pol_sigma_r2"/>
</dbReference>
<evidence type="ECO:0000256" key="4">
    <source>
        <dbReference type="ARBA" id="ARBA00023163"/>
    </source>
</evidence>
<keyword evidence="1" id="KW-0805">Transcription regulation</keyword>
<dbReference type="PANTHER" id="PTHR30385">
    <property type="entry name" value="SIGMA FACTOR F FLAGELLAR"/>
    <property type="match status" value="1"/>
</dbReference>
<dbReference type="InterPro" id="IPR007627">
    <property type="entry name" value="RNA_pol_sigma70_r2"/>
</dbReference>
<dbReference type="SUPFAM" id="SSF88659">
    <property type="entry name" value="Sigma3 and sigma4 domains of RNA polymerase sigma factors"/>
    <property type="match status" value="2"/>
</dbReference>
<dbReference type="Pfam" id="PF04545">
    <property type="entry name" value="Sigma70_r4"/>
    <property type="match status" value="1"/>
</dbReference>
<dbReference type="PANTHER" id="PTHR30385:SF4">
    <property type="entry name" value="RNA POLYMERASE SIGMA-E FACTOR"/>
    <property type="match status" value="1"/>
</dbReference>
<dbReference type="InterPro" id="IPR007624">
    <property type="entry name" value="RNA_pol_sigma70_r3"/>
</dbReference>
<accession>E6PGB8</accession>
<dbReference type="Pfam" id="PF04542">
    <property type="entry name" value="Sigma70_r2"/>
    <property type="match status" value="1"/>
</dbReference>
<dbReference type="GO" id="GO:0003677">
    <property type="term" value="F:DNA binding"/>
    <property type="evidence" value="ECO:0007669"/>
    <property type="project" value="UniProtKB-KW"/>
</dbReference>
<dbReference type="NCBIfam" id="TIGR02980">
    <property type="entry name" value="SigBFG"/>
    <property type="match status" value="1"/>
</dbReference>
<evidence type="ECO:0000256" key="2">
    <source>
        <dbReference type="ARBA" id="ARBA00023082"/>
    </source>
</evidence>
<evidence type="ECO:0000313" key="8">
    <source>
        <dbReference type="EMBL" id="CBH75506.1"/>
    </source>
</evidence>
<evidence type="ECO:0000259" key="6">
    <source>
        <dbReference type="Pfam" id="PF04542"/>
    </source>
</evidence>
<organism evidence="8">
    <name type="scientific">mine drainage metagenome</name>
    <dbReference type="NCBI Taxonomy" id="410659"/>
    <lineage>
        <taxon>unclassified sequences</taxon>
        <taxon>metagenomes</taxon>
        <taxon>ecological metagenomes</taxon>
    </lineage>
</organism>